<dbReference type="OrthoDB" id="1163828at2"/>
<name>A0A4Z0PXW4_9BACT</name>
<protein>
    <submittedName>
        <fullName evidence="2">Uncharacterized protein</fullName>
    </submittedName>
</protein>
<dbReference type="AlphaFoldDB" id="A0A4Z0PXW4"/>
<accession>A0A4Z0PXW4</accession>
<gene>
    <name evidence="2" type="ORF">E5K00_18005</name>
</gene>
<keyword evidence="3" id="KW-1185">Reference proteome</keyword>
<evidence type="ECO:0000313" key="2">
    <source>
        <dbReference type="EMBL" id="TGE22144.1"/>
    </source>
</evidence>
<keyword evidence="1" id="KW-0732">Signal</keyword>
<proteinExistence type="predicted"/>
<reference evidence="2 3" key="1">
    <citation type="submission" date="2019-04" db="EMBL/GenBank/DDBJ databases">
        <authorList>
            <person name="Feng G."/>
            <person name="Zhang J."/>
            <person name="Zhu H."/>
        </authorList>
    </citation>
    <scope>NUCLEOTIDE SEQUENCE [LARGE SCALE GENOMIC DNA]</scope>
    <source>
        <strain evidence="2 3">JCM 31653</strain>
    </source>
</reference>
<dbReference type="EMBL" id="SRLC01000002">
    <property type="protein sequence ID" value="TGE22144.1"/>
    <property type="molecule type" value="Genomic_DNA"/>
</dbReference>
<feature type="signal peptide" evidence="1">
    <location>
        <begin position="1"/>
        <end position="25"/>
    </location>
</feature>
<dbReference type="RefSeq" id="WP_135464664.1">
    <property type="nucleotide sequence ID" value="NZ_SRLC01000002.1"/>
</dbReference>
<dbReference type="Proteomes" id="UP000297549">
    <property type="component" value="Unassembled WGS sequence"/>
</dbReference>
<evidence type="ECO:0000313" key="3">
    <source>
        <dbReference type="Proteomes" id="UP000297549"/>
    </source>
</evidence>
<feature type="chain" id="PRO_5021453234" evidence="1">
    <location>
        <begin position="26"/>
        <end position="244"/>
    </location>
</feature>
<evidence type="ECO:0000256" key="1">
    <source>
        <dbReference type="SAM" id="SignalP"/>
    </source>
</evidence>
<organism evidence="2 3">
    <name type="scientific">Hymenobacter aquaticus</name>
    <dbReference type="NCBI Taxonomy" id="1867101"/>
    <lineage>
        <taxon>Bacteria</taxon>
        <taxon>Pseudomonadati</taxon>
        <taxon>Bacteroidota</taxon>
        <taxon>Cytophagia</taxon>
        <taxon>Cytophagales</taxon>
        <taxon>Hymenobacteraceae</taxon>
        <taxon>Hymenobacter</taxon>
    </lineage>
</organism>
<sequence>MLRKQLLRSFLVAAALVGASSAAHAQQEQKTYADGSLNSLGIGSAFSYNLWSSSYIGFNLSKQNYWTSDWKSFSDGGNNGGSAVVGGITGSMMFLTLPTANASGGAQTITDVNMPNLVRMTLHPDGRLQIGNKRSAGTHLDAKLSVYGKVTATSLYILADNPSNWADYVFEKEYKLTSLPELEAYVQKNKHLPEVPTTADVTANGANLGEMNVLLLKKVEELTLHLIDLNKQVQQLKAEQTTGK</sequence>
<comment type="caution">
    <text evidence="2">The sequence shown here is derived from an EMBL/GenBank/DDBJ whole genome shotgun (WGS) entry which is preliminary data.</text>
</comment>